<name>A0A7J6UUK3_THATH</name>
<keyword evidence="2" id="KW-1185">Reference proteome</keyword>
<evidence type="ECO:0000313" key="1">
    <source>
        <dbReference type="EMBL" id="KAF5176257.1"/>
    </source>
</evidence>
<reference evidence="1 2" key="1">
    <citation type="submission" date="2020-06" db="EMBL/GenBank/DDBJ databases">
        <title>Transcriptomic and genomic resources for Thalictrum thalictroides and T. hernandezii: Facilitating candidate gene discovery in an emerging model plant lineage.</title>
        <authorList>
            <person name="Arias T."/>
            <person name="Riano-Pachon D.M."/>
            <person name="Di Stilio V.S."/>
        </authorList>
    </citation>
    <scope>NUCLEOTIDE SEQUENCE [LARGE SCALE GENOMIC DNA]</scope>
    <source>
        <strain evidence="2">cv. WT478/WT964</strain>
        <tissue evidence="1">Leaves</tissue>
    </source>
</reference>
<organism evidence="1 2">
    <name type="scientific">Thalictrum thalictroides</name>
    <name type="common">Rue-anemone</name>
    <name type="synonym">Anemone thalictroides</name>
    <dbReference type="NCBI Taxonomy" id="46969"/>
    <lineage>
        <taxon>Eukaryota</taxon>
        <taxon>Viridiplantae</taxon>
        <taxon>Streptophyta</taxon>
        <taxon>Embryophyta</taxon>
        <taxon>Tracheophyta</taxon>
        <taxon>Spermatophyta</taxon>
        <taxon>Magnoliopsida</taxon>
        <taxon>Ranunculales</taxon>
        <taxon>Ranunculaceae</taxon>
        <taxon>Thalictroideae</taxon>
        <taxon>Thalictrum</taxon>
    </lineage>
</organism>
<evidence type="ECO:0000313" key="2">
    <source>
        <dbReference type="Proteomes" id="UP000554482"/>
    </source>
</evidence>
<proteinExistence type="predicted"/>
<accession>A0A7J6UUK3</accession>
<dbReference type="EMBL" id="JABWDY010043005">
    <property type="protein sequence ID" value="KAF5176257.1"/>
    <property type="molecule type" value="Genomic_DNA"/>
</dbReference>
<gene>
    <name evidence="1" type="ORF">FRX31_034156</name>
</gene>
<dbReference type="OrthoDB" id="1428630at2759"/>
<protein>
    <submittedName>
        <fullName evidence="1">Uncharacterized protein</fullName>
    </submittedName>
</protein>
<sequence length="188" mass="22412">MKFAPLLYRVADLRNGLVHEHYVNGGWKLHCRRRNLRTGEAMEMNDLMIFLNAKSLNLETNSWEWKWNKEKAFSVKSFYNVLLKSHKEYAWQALIGHLTRAGTILATESVKLFLMNWPSLNSRGFGEVIWDILPFAALWVIWNHRNPLISEQESVEVTKVERHIKNIVWAWLDAEWNYRSWKKEHKFS</sequence>
<comment type="caution">
    <text evidence="1">The sequence shown here is derived from an EMBL/GenBank/DDBJ whole genome shotgun (WGS) entry which is preliminary data.</text>
</comment>
<dbReference type="Proteomes" id="UP000554482">
    <property type="component" value="Unassembled WGS sequence"/>
</dbReference>
<dbReference type="AlphaFoldDB" id="A0A7J6UUK3"/>